<evidence type="ECO:0000313" key="3">
    <source>
        <dbReference type="Proteomes" id="UP000269289"/>
    </source>
</evidence>
<keyword evidence="1" id="KW-0472">Membrane</keyword>
<keyword evidence="1" id="KW-1133">Transmembrane helix</keyword>
<comment type="caution">
    <text evidence="2">The sequence shown here is derived from an EMBL/GenBank/DDBJ whole genome shotgun (WGS) entry which is preliminary data.</text>
</comment>
<reference evidence="2 3" key="1">
    <citation type="submission" date="2018-10" db="EMBL/GenBank/DDBJ databases">
        <title>Isolation, diversity and antifungal activity of actinobacteria from wheat.</title>
        <authorList>
            <person name="Han C."/>
        </authorList>
    </citation>
    <scope>NUCLEOTIDE SEQUENCE [LARGE SCALE GENOMIC DNA]</scope>
    <source>
        <strain evidence="2 3">NEAU-YY56</strain>
    </source>
</reference>
<sequence length="59" mass="6327">MWTLFLGILIGGLDGGLSGWSNWGAVLLFVLCTAPVWIVGEIVSRRARDADSGVNRPGR</sequence>
<accession>A0A3M2IXR3</accession>
<name>A0A3M2IXR3_9CELL</name>
<gene>
    <name evidence="2" type="ORF">EBM89_15495</name>
</gene>
<proteinExistence type="predicted"/>
<dbReference type="AlphaFoldDB" id="A0A3M2IXR3"/>
<dbReference type="EMBL" id="RFFI01000097">
    <property type="protein sequence ID" value="RMI06717.1"/>
    <property type="molecule type" value="Genomic_DNA"/>
</dbReference>
<keyword evidence="1" id="KW-0812">Transmembrane</keyword>
<dbReference type="Proteomes" id="UP000269289">
    <property type="component" value="Unassembled WGS sequence"/>
</dbReference>
<feature type="transmembrane region" description="Helical" evidence="1">
    <location>
        <begin position="20"/>
        <end position="39"/>
    </location>
</feature>
<evidence type="ECO:0000256" key="1">
    <source>
        <dbReference type="SAM" id="Phobius"/>
    </source>
</evidence>
<keyword evidence="3" id="KW-1185">Reference proteome</keyword>
<evidence type="ECO:0000313" key="2">
    <source>
        <dbReference type="EMBL" id="RMI06717.1"/>
    </source>
</evidence>
<organism evidence="2 3">
    <name type="scientific">Cellulomonas triticagri</name>
    <dbReference type="NCBI Taxonomy" id="2483352"/>
    <lineage>
        <taxon>Bacteria</taxon>
        <taxon>Bacillati</taxon>
        <taxon>Actinomycetota</taxon>
        <taxon>Actinomycetes</taxon>
        <taxon>Micrococcales</taxon>
        <taxon>Cellulomonadaceae</taxon>
        <taxon>Cellulomonas</taxon>
    </lineage>
</organism>
<protein>
    <submittedName>
        <fullName evidence="2">Uncharacterized protein</fullName>
    </submittedName>
</protein>